<organism evidence="1 2">
    <name type="scientific">Psychracetigena formicireducens</name>
    <dbReference type="NCBI Taxonomy" id="2986056"/>
    <lineage>
        <taxon>Bacteria</taxon>
        <taxon>Bacillati</taxon>
        <taxon>Candidatus Lithacetigenota</taxon>
        <taxon>Candidatus Psychracetigena</taxon>
    </lineage>
</organism>
<dbReference type="EMBL" id="QLTW01000192">
    <property type="protein sequence ID" value="MBT9145840.1"/>
    <property type="molecule type" value="Genomic_DNA"/>
</dbReference>
<dbReference type="AlphaFoldDB" id="A0A9E2BJW5"/>
<evidence type="ECO:0000313" key="2">
    <source>
        <dbReference type="Proteomes" id="UP000811545"/>
    </source>
</evidence>
<name>A0A9E2BJW5_PSYF1</name>
<dbReference type="Pfam" id="PF15956">
    <property type="entry name" value="DUF4760"/>
    <property type="match status" value="1"/>
</dbReference>
<protein>
    <submittedName>
        <fullName evidence="1">Uncharacterized protein</fullName>
    </submittedName>
</protein>
<proteinExistence type="predicted"/>
<dbReference type="Proteomes" id="UP000811545">
    <property type="component" value="Unassembled WGS sequence"/>
</dbReference>
<sequence>MANNDAKLLLELAQMRMWDKVDDAFTWMYTQFHIDEYPQFKDRYPRGSTERRKFTTVCNFFELAGVFVLRGYLSEDLFFDMGFGLDVMWNKVKGIMPGFRNDTSQRMYENFELLYIKHEEWLKKNPPKLSK</sequence>
<evidence type="ECO:0000313" key="1">
    <source>
        <dbReference type="EMBL" id="MBT9145840.1"/>
    </source>
</evidence>
<dbReference type="InterPro" id="IPR031876">
    <property type="entry name" value="DUF4760"/>
</dbReference>
<comment type="caution">
    <text evidence="1">The sequence shown here is derived from an EMBL/GenBank/DDBJ whole genome shotgun (WGS) entry which is preliminary data.</text>
</comment>
<gene>
    <name evidence="1" type="ORF">DDT42_01717</name>
</gene>
<reference evidence="1 2" key="1">
    <citation type="journal article" date="2021" name="bioRxiv">
        <title>Unique metabolic strategies in Hadean analogues reveal hints for primordial physiology.</title>
        <authorList>
            <person name="Nobu M.K."/>
            <person name="Nakai R."/>
            <person name="Tamazawa S."/>
            <person name="Mori H."/>
            <person name="Toyoda A."/>
            <person name="Ijiri A."/>
            <person name="Suzuki S."/>
            <person name="Kurokawa K."/>
            <person name="Kamagata Y."/>
            <person name="Tamaki H."/>
        </authorList>
    </citation>
    <scope>NUCLEOTIDE SEQUENCE [LARGE SCALE GENOMIC DNA]</scope>
    <source>
        <strain evidence="1">BS525</strain>
    </source>
</reference>
<accession>A0A9E2BJW5</accession>